<dbReference type="Proteomes" id="UP001232156">
    <property type="component" value="Unassembled WGS sequence"/>
</dbReference>
<feature type="domain" description="AB hydrolase-1" evidence="1">
    <location>
        <begin position="19"/>
        <end position="259"/>
    </location>
</feature>
<sequence>MTAAGVAMHYLDAGAGDGLVLIHGSLCDYRYWRWQMQAFAEHLHVVAPSLPGCWPAALDATTAHADSARPTPIFSIAQHVQSVLALCDQISPDRPVHLLGHSRGAQVALEAAMLRPERVARLVLADPGFAFAGESEMPPVHAQIARQLGSEPLDEVLGRFVDTVNGAGTWRQTVSWFKEMVRANAWTLLPQLRDFERHIELSGLAQRVKCPLLLVGGEFSPARYGARIETLLQALPQARRVVVPKAAHGMNLANARRFNADVIDFLKQ</sequence>
<dbReference type="SUPFAM" id="SSF53474">
    <property type="entry name" value="alpha/beta-Hydrolases"/>
    <property type="match status" value="1"/>
</dbReference>
<keyword evidence="3" id="KW-1185">Reference proteome</keyword>
<dbReference type="PANTHER" id="PTHR43798">
    <property type="entry name" value="MONOACYLGLYCEROL LIPASE"/>
    <property type="match status" value="1"/>
</dbReference>
<evidence type="ECO:0000313" key="3">
    <source>
        <dbReference type="Proteomes" id="UP001232156"/>
    </source>
</evidence>
<dbReference type="InterPro" id="IPR050266">
    <property type="entry name" value="AB_hydrolase_sf"/>
</dbReference>
<reference evidence="2 3" key="1">
    <citation type="submission" date="2023-08" db="EMBL/GenBank/DDBJ databases">
        <title>Alcaligenaceae gen. nov., a novel taxon isolated from the sludge of Yixing Pesticide Factory.</title>
        <authorList>
            <person name="Ruan L."/>
        </authorList>
    </citation>
    <scope>NUCLEOTIDE SEQUENCE [LARGE SCALE GENOMIC DNA]</scope>
    <source>
        <strain evidence="2 3">LG-2</strain>
    </source>
</reference>
<proteinExistence type="predicted"/>
<dbReference type="GO" id="GO:0016787">
    <property type="term" value="F:hydrolase activity"/>
    <property type="evidence" value="ECO:0007669"/>
    <property type="project" value="UniProtKB-KW"/>
</dbReference>
<dbReference type="InterPro" id="IPR029058">
    <property type="entry name" value="AB_hydrolase_fold"/>
</dbReference>
<dbReference type="EMBL" id="JAUZQE010000022">
    <property type="protein sequence ID" value="MDR4126338.1"/>
    <property type="molecule type" value="Genomic_DNA"/>
</dbReference>
<dbReference type="Pfam" id="PF12697">
    <property type="entry name" value="Abhydrolase_6"/>
    <property type="match status" value="1"/>
</dbReference>
<comment type="caution">
    <text evidence="2">The sequence shown here is derived from an EMBL/GenBank/DDBJ whole genome shotgun (WGS) entry which is preliminary data.</text>
</comment>
<gene>
    <name evidence="2" type="ORF">Q8947_10135</name>
</gene>
<dbReference type="InterPro" id="IPR000073">
    <property type="entry name" value="AB_hydrolase_1"/>
</dbReference>
<keyword evidence="2" id="KW-0378">Hydrolase</keyword>
<organism evidence="2 3">
    <name type="scientific">Yanghanlia caeni</name>
    <dbReference type="NCBI Taxonomy" id="3064283"/>
    <lineage>
        <taxon>Bacteria</taxon>
        <taxon>Pseudomonadati</taxon>
        <taxon>Pseudomonadota</taxon>
        <taxon>Betaproteobacteria</taxon>
        <taxon>Burkholderiales</taxon>
        <taxon>Alcaligenaceae</taxon>
        <taxon>Yanghanlia</taxon>
    </lineage>
</organism>
<dbReference type="PANTHER" id="PTHR43798:SF33">
    <property type="entry name" value="HYDROLASE, PUTATIVE (AFU_ORTHOLOGUE AFUA_2G14860)-RELATED"/>
    <property type="match status" value="1"/>
</dbReference>
<evidence type="ECO:0000313" key="2">
    <source>
        <dbReference type="EMBL" id="MDR4126338.1"/>
    </source>
</evidence>
<accession>A0ABU1D7K1</accession>
<evidence type="ECO:0000259" key="1">
    <source>
        <dbReference type="Pfam" id="PF12697"/>
    </source>
</evidence>
<dbReference type="Gene3D" id="3.40.50.1820">
    <property type="entry name" value="alpha/beta hydrolase"/>
    <property type="match status" value="1"/>
</dbReference>
<protein>
    <submittedName>
        <fullName evidence="2">Alpha/beta hydrolase</fullName>
    </submittedName>
</protein>
<name>A0ABU1D7K1_9BURK</name>
<dbReference type="RefSeq" id="WP_347287181.1">
    <property type="nucleotide sequence ID" value="NZ_JAUZQE010000022.1"/>
</dbReference>